<dbReference type="AlphaFoldDB" id="A0A4C1YRC5"/>
<accession>A0A4C1YRC5</accession>
<organism evidence="2 3">
    <name type="scientific">Eumeta variegata</name>
    <name type="common">Bagworm moth</name>
    <name type="synonym">Eumeta japonica</name>
    <dbReference type="NCBI Taxonomy" id="151549"/>
    <lineage>
        <taxon>Eukaryota</taxon>
        <taxon>Metazoa</taxon>
        <taxon>Ecdysozoa</taxon>
        <taxon>Arthropoda</taxon>
        <taxon>Hexapoda</taxon>
        <taxon>Insecta</taxon>
        <taxon>Pterygota</taxon>
        <taxon>Neoptera</taxon>
        <taxon>Endopterygota</taxon>
        <taxon>Lepidoptera</taxon>
        <taxon>Glossata</taxon>
        <taxon>Ditrysia</taxon>
        <taxon>Tineoidea</taxon>
        <taxon>Psychidae</taxon>
        <taxon>Oiketicinae</taxon>
        <taxon>Eumeta</taxon>
    </lineage>
</organism>
<evidence type="ECO:0000313" key="2">
    <source>
        <dbReference type="EMBL" id="GBP77462.1"/>
    </source>
</evidence>
<dbReference type="Gene3D" id="3.60.10.10">
    <property type="entry name" value="Endonuclease/exonuclease/phosphatase"/>
    <property type="match status" value="1"/>
</dbReference>
<dbReference type="SUPFAM" id="SSF56219">
    <property type="entry name" value="DNase I-like"/>
    <property type="match status" value="1"/>
</dbReference>
<dbReference type="Proteomes" id="UP000299102">
    <property type="component" value="Unassembled WGS sequence"/>
</dbReference>
<protein>
    <submittedName>
        <fullName evidence="2">RNA-directed DNA polymerase from mobile element jockey</fullName>
    </submittedName>
</protein>
<keyword evidence="2" id="KW-0695">RNA-directed DNA polymerase</keyword>
<evidence type="ECO:0000313" key="3">
    <source>
        <dbReference type="Proteomes" id="UP000299102"/>
    </source>
</evidence>
<dbReference type="EMBL" id="BGZK01001332">
    <property type="protein sequence ID" value="GBP77462.1"/>
    <property type="molecule type" value="Genomic_DNA"/>
</dbReference>
<name>A0A4C1YRC5_EUMVA</name>
<sequence>MDATGCRLAMTGHGTLVIVSIHLPPPKKLPRCDLRALLALGNAVILFGDFNYKNHRWGCPTINYNGDKLNRLEDRLDFEIIAPSTSTYFPNIITNRPSTLDIALTRTCA</sequence>
<dbReference type="InterPro" id="IPR036691">
    <property type="entry name" value="Endo/exonu/phosph_ase_sf"/>
</dbReference>
<evidence type="ECO:0000259" key="1">
    <source>
        <dbReference type="Pfam" id="PF14529"/>
    </source>
</evidence>
<reference evidence="2 3" key="1">
    <citation type="journal article" date="2019" name="Commun. Biol.">
        <title>The bagworm genome reveals a unique fibroin gene that provides high tensile strength.</title>
        <authorList>
            <person name="Kono N."/>
            <person name="Nakamura H."/>
            <person name="Ohtoshi R."/>
            <person name="Tomita M."/>
            <person name="Numata K."/>
            <person name="Arakawa K."/>
        </authorList>
    </citation>
    <scope>NUCLEOTIDE SEQUENCE [LARGE SCALE GENOMIC DNA]</scope>
</reference>
<dbReference type="Pfam" id="PF14529">
    <property type="entry name" value="Exo_endo_phos_2"/>
    <property type="match status" value="1"/>
</dbReference>
<proteinExistence type="predicted"/>
<dbReference type="GO" id="GO:0003964">
    <property type="term" value="F:RNA-directed DNA polymerase activity"/>
    <property type="evidence" value="ECO:0007669"/>
    <property type="project" value="UniProtKB-KW"/>
</dbReference>
<gene>
    <name evidence="2" type="primary">pol</name>
    <name evidence="2" type="ORF">EVAR_56072_1</name>
</gene>
<dbReference type="InterPro" id="IPR005135">
    <property type="entry name" value="Endo/exonuclease/phosphatase"/>
</dbReference>
<feature type="domain" description="Endonuclease/exonuclease/phosphatase" evidence="1">
    <location>
        <begin position="17"/>
        <end position="106"/>
    </location>
</feature>
<keyword evidence="3" id="KW-1185">Reference proteome</keyword>
<comment type="caution">
    <text evidence="2">The sequence shown here is derived from an EMBL/GenBank/DDBJ whole genome shotgun (WGS) entry which is preliminary data.</text>
</comment>
<keyword evidence="2" id="KW-0808">Transferase</keyword>
<keyword evidence="2" id="KW-0548">Nucleotidyltransferase</keyword>
<dbReference type="OrthoDB" id="7487383at2759"/>